<dbReference type="InterPro" id="IPR051393">
    <property type="entry name" value="ABC_transporter_permease"/>
</dbReference>
<accession>A0ABS6K4V9</accession>
<comment type="caution">
    <text evidence="9">The sequence shown here is derived from an EMBL/GenBank/DDBJ whole genome shotgun (WGS) entry which is preliminary data.</text>
</comment>
<dbReference type="Pfam" id="PF00528">
    <property type="entry name" value="BPD_transp_1"/>
    <property type="match status" value="1"/>
</dbReference>
<dbReference type="RefSeq" id="WP_158350555.1">
    <property type="nucleotide sequence ID" value="NZ_JAHQCX010000003.1"/>
</dbReference>
<evidence type="ECO:0000256" key="1">
    <source>
        <dbReference type="ARBA" id="ARBA00004651"/>
    </source>
</evidence>
<evidence type="ECO:0000256" key="2">
    <source>
        <dbReference type="ARBA" id="ARBA00022448"/>
    </source>
</evidence>
<sequence length="294" mass="33826">MKRQNYIGYMFIAPILGLFLIFIVYPIVYNLWIGFYEWNGIDREKAFIGIQNYIEVLNDPVMWIAVRNFCIFALVTILVQALMGLLFAVILRNKMRFAQIYRTLIYLPIIATPAVVGQIFSKIFETNRGYLNGILRAVHLDGLCRQWLAEPKIALGCVIFVNIWQWTGYSMLLYYTNMLNIPGELYEAAKIDGAGGWTQFTKITFPLLRGTHYTIFIMGMIGSLKTFDIPYVLTAAGPNHATEFFSTYIYSMSFDLFKQGEASAIVMVMFLIAMIITAVQLYFYYKGDKDKELC</sequence>
<reference evidence="9 10" key="1">
    <citation type="submission" date="2021-06" db="EMBL/GenBank/DDBJ databases">
        <title>Description of novel taxa of the family Lachnospiraceae.</title>
        <authorList>
            <person name="Chaplin A.V."/>
            <person name="Sokolova S.R."/>
            <person name="Pikina A.P."/>
            <person name="Korzhanova M."/>
            <person name="Belova V."/>
            <person name="Korostin D."/>
            <person name="Efimov B.A."/>
        </authorList>
    </citation>
    <scope>NUCLEOTIDE SEQUENCE [LARGE SCALE GENOMIC DNA]</scope>
    <source>
        <strain evidence="9 10">ASD4241</strain>
    </source>
</reference>
<comment type="subcellular location">
    <subcellularLocation>
        <location evidence="1 7">Cell membrane</location>
        <topology evidence="1 7">Multi-pass membrane protein</topology>
    </subcellularLocation>
</comment>
<evidence type="ECO:0000256" key="4">
    <source>
        <dbReference type="ARBA" id="ARBA00022692"/>
    </source>
</evidence>
<protein>
    <submittedName>
        <fullName evidence="9">Sugar ABC transporter permease</fullName>
    </submittedName>
</protein>
<proteinExistence type="inferred from homology"/>
<evidence type="ECO:0000259" key="8">
    <source>
        <dbReference type="PROSITE" id="PS50928"/>
    </source>
</evidence>
<comment type="similarity">
    <text evidence="7">Belongs to the binding-protein-dependent transport system permease family.</text>
</comment>
<evidence type="ECO:0000256" key="6">
    <source>
        <dbReference type="ARBA" id="ARBA00023136"/>
    </source>
</evidence>
<dbReference type="EMBL" id="JAHQCX010000003">
    <property type="protein sequence ID" value="MBU9725570.1"/>
    <property type="molecule type" value="Genomic_DNA"/>
</dbReference>
<feature type="transmembrane region" description="Helical" evidence="7">
    <location>
        <begin position="65"/>
        <end position="91"/>
    </location>
</feature>
<evidence type="ECO:0000256" key="5">
    <source>
        <dbReference type="ARBA" id="ARBA00022989"/>
    </source>
</evidence>
<evidence type="ECO:0000256" key="7">
    <source>
        <dbReference type="RuleBase" id="RU363032"/>
    </source>
</evidence>
<dbReference type="PROSITE" id="PS50928">
    <property type="entry name" value="ABC_TM1"/>
    <property type="match status" value="1"/>
</dbReference>
<keyword evidence="10" id="KW-1185">Reference proteome</keyword>
<organism evidence="9 10">
    <name type="scientific">Diplocloster modestus</name>
    <dbReference type="NCBI Taxonomy" id="2850322"/>
    <lineage>
        <taxon>Bacteria</taxon>
        <taxon>Bacillati</taxon>
        <taxon>Bacillota</taxon>
        <taxon>Clostridia</taxon>
        <taxon>Lachnospirales</taxon>
        <taxon>Lachnospiraceae</taxon>
        <taxon>Diplocloster</taxon>
    </lineage>
</organism>
<feature type="transmembrane region" description="Helical" evidence="7">
    <location>
        <begin position="153"/>
        <end position="175"/>
    </location>
</feature>
<dbReference type="InterPro" id="IPR035906">
    <property type="entry name" value="MetI-like_sf"/>
</dbReference>
<dbReference type="Gene3D" id="1.10.3720.10">
    <property type="entry name" value="MetI-like"/>
    <property type="match status" value="1"/>
</dbReference>
<dbReference type="PANTHER" id="PTHR30193">
    <property type="entry name" value="ABC TRANSPORTER PERMEASE PROTEIN"/>
    <property type="match status" value="1"/>
</dbReference>
<keyword evidence="2 7" id="KW-0813">Transport</keyword>
<feature type="transmembrane region" description="Helical" evidence="7">
    <location>
        <begin position="7"/>
        <end position="28"/>
    </location>
</feature>
<keyword evidence="4 7" id="KW-0812">Transmembrane</keyword>
<keyword evidence="3" id="KW-1003">Cell membrane</keyword>
<dbReference type="SUPFAM" id="SSF161098">
    <property type="entry name" value="MetI-like"/>
    <property type="match status" value="1"/>
</dbReference>
<dbReference type="CDD" id="cd06261">
    <property type="entry name" value="TM_PBP2"/>
    <property type="match status" value="1"/>
</dbReference>
<feature type="domain" description="ABC transmembrane type-1" evidence="8">
    <location>
        <begin position="66"/>
        <end position="280"/>
    </location>
</feature>
<evidence type="ECO:0000313" key="10">
    <source>
        <dbReference type="Proteomes" id="UP001314681"/>
    </source>
</evidence>
<feature type="transmembrane region" description="Helical" evidence="7">
    <location>
        <begin position="262"/>
        <end position="285"/>
    </location>
</feature>
<keyword evidence="6 7" id="KW-0472">Membrane</keyword>
<evidence type="ECO:0000256" key="3">
    <source>
        <dbReference type="ARBA" id="ARBA00022475"/>
    </source>
</evidence>
<evidence type="ECO:0000313" key="9">
    <source>
        <dbReference type="EMBL" id="MBU9725570.1"/>
    </source>
</evidence>
<gene>
    <name evidence="9" type="ORF">KTH90_06030</name>
</gene>
<keyword evidence="5 7" id="KW-1133">Transmembrane helix</keyword>
<dbReference type="PANTHER" id="PTHR30193:SF37">
    <property type="entry name" value="INNER MEMBRANE ABC TRANSPORTER PERMEASE PROTEIN YCJO"/>
    <property type="match status" value="1"/>
</dbReference>
<dbReference type="Proteomes" id="UP001314681">
    <property type="component" value="Unassembled WGS sequence"/>
</dbReference>
<dbReference type="InterPro" id="IPR000515">
    <property type="entry name" value="MetI-like"/>
</dbReference>
<feature type="transmembrane region" description="Helical" evidence="7">
    <location>
        <begin position="103"/>
        <end position="121"/>
    </location>
</feature>
<name>A0ABS6K4V9_9FIRM</name>